<accession>A0A0J9ELA1</accession>
<name>A0A0J9ELA1_AJEDA</name>
<dbReference type="AlphaFoldDB" id="A0A0J9ELA1"/>
<gene>
    <name evidence="2" type="ORF">BDDG_11902</name>
</gene>
<sequence>MDLVGALKKSPACSIPLSVGTTNSARCSASENPKPEGIASPEPGRLRRGADAVSNMHGELRQG</sequence>
<feature type="region of interest" description="Disordered" evidence="1">
    <location>
        <begin position="18"/>
        <end position="63"/>
    </location>
</feature>
<dbReference type="EMBL" id="GG749416">
    <property type="protein sequence ID" value="KMW67078.1"/>
    <property type="molecule type" value="Genomic_DNA"/>
</dbReference>
<dbReference type="Proteomes" id="UP000007802">
    <property type="component" value="Unassembled WGS sequence"/>
</dbReference>
<evidence type="ECO:0000313" key="2">
    <source>
        <dbReference type="EMBL" id="KMW67078.1"/>
    </source>
</evidence>
<proteinExistence type="predicted"/>
<protein>
    <submittedName>
        <fullName evidence="2">Uncharacterized protein</fullName>
    </submittedName>
</protein>
<evidence type="ECO:0000256" key="1">
    <source>
        <dbReference type="SAM" id="MobiDB-lite"/>
    </source>
</evidence>
<feature type="compositionally biased region" description="Polar residues" evidence="1">
    <location>
        <begin position="19"/>
        <end position="31"/>
    </location>
</feature>
<organism evidence="2">
    <name type="scientific">Ajellomyces dermatitidis (strain ATCC 18188 / CBS 674.68)</name>
    <name type="common">Blastomyces dermatitidis</name>
    <dbReference type="NCBI Taxonomy" id="653446"/>
    <lineage>
        <taxon>Eukaryota</taxon>
        <taxon>Fungi</taxon>
        <taxon>Dikarya</taxon>
        <taxon>Ascomycota</taxon>
        <taxon>Pezizomycotina</taxon>
        <taxon>Eurotiomycetes</taxon>
        <taxon>Eurotiomycetidae</taxon>
        <taxon>Onygenales</taxon>
        <taxon>Ajellomycetaceae</taxon>
        <taxon>Blastomyces</taxon>
    </lineage>
</organism>
<reference evidence="2" key="1">
    <citation type="submission" date="2010-03" db="EMBL/GenBank/DDBJ databases">
        <title>Annotation of Blastomyces dermatitidis strain ATCC 18188.</title>
        <authorList>
            <consortium name="The Broad Institute Genome Sequencing Platform"/>
            <consortium name="Broad Institute Genome Sequencing Center for Infectious Disease."/>
            <person name="Cuomo C."/>
            <person name="Klein B."/>
            <person name="Sullivan T."/>
            <person name="Heitman J."/>
            <person name="Young S."/>
            <person name="Zeng Q."/>
            <person name="Gargeya S."/>
            <person name="Alvarado L."/>
            <person name="Berlin A.M."/>
            <person name="Chapman S.B."/>
            <person name="Chen Z."/>
            <person name="Freedman E."/>
            <person name="Gellesch M."/>
            <person name="Goldberg J."/>
            <person name="Griggs A."/>
            <person name="Gujja S."/>
            <person name="Heilman E."/>
            <person name="Heiman D."/>
            <person name="Howarth C."/>
            <person name="Mehta T."/>
            <person name="Neiman D."/>
            <person name="Pearson M."/>
            <person name="Roberts A."/>
            <person name="Saif S."/>
            <person name="Shea T."/>
            <person name="Shenoy N."/>
            <person name="Sisk P."/>
            <person name="Stolte C."/>
            <person name="Sykes S."/>
            <person name="White J."/>
            <person name="Yandava C."/>
            <person name="Haas B."/>
            <person name="Nusbaum C."/>
            <person name="Birren B."/>
        </authorList>
    </citation>
    <scope>NUCLEOTIDE SEQUENCE</scope>
    <source>
        <strain evidence="2">ATCC 18188</strain>
    </source>
</reference>